<dbReference type="EC" id="2.7.1.40" evidence="6 16"/>
<dbReference type="HOGENOM" id="CLU_015439_0_2_0"/>
<dbReference type="GO" id="GO:0016301">
    <property type="term" value="F:kinase activity"/>
    <property type="evidence" value="ECO:0007669"/>
    <property type="project" value="UniProtKB-KW"/>
</dbReference>
<dbReference type="Gene3D" id="2.40.33.10">
    <property type="entry name" value="PK beta-barrel domain-like"/>
    <property type="match status" value="1"/>
</dbReference>
<feature type="domain" description="PEP-utilising enzyme mobile" evidence="19">
    <location>
        <begin position="516"/>
        <end position="586"/>
    </location>
</feature>
<keyword evidence="9" id="KW-0547">Nucleotide-binding</keyword>
<keyword evidence="12 17" id="KW-0460">Magnesium</keyword>
<dbReference type="SUPFAM" id="SSF52935">
    <property type="entry name" value="PK C-terminal domain-like"/>
    <property type="match status" value="1"/>
</dbReference>
<dbReference type="Pfam" id="PF00224">
    <property type="entry name" value="PK"/>
    <property type="match status" value="1"/>
</dbReference>
<evidence type="ECO:0000256" key="16">
    <source>
        <dbReference type="NCBIfam" id="TIGR01064"/>
    </source>
</evidence>
<dbReference type="AlphaFoldDB" id="D5EE84"/>
<evidence type="ECO:0000313" key="21">
    <source>
        <dbReference type="EMBL" id="ADE56866.1"/>
    </source>
</evidence>
<dbReference type="eggNOG" id="COG0469">
    <property type="taxonomic scope" value="Bacteria"/>
</dbReference>
<evidence type="ECO:0000256" key="3">
    <source>
        <dbReference type="ARBA" id="ARBA00004997"/>
    </source>
</evidence>
<organism evidence="21 22">
    <name type="scientific">Aminobacterium colombiense (strain DSM 12261 / ALA-1)</name>
    <dbReference type="NCBI Taxonomy" id="572547"/>
    <lineage>
        <taxon>Bacteria</taxon>
        <taxon>Thermotogati</taxon>
        <taxon>Synergistota</taxon>
        <taxon>Synergistia</taxon>
        <taxon>Synergistales</taxon>
        <taxon>Aminobacteriaceae</taxon>
        <taxon>Aminobacterium</taxon>
    </lineage>
</organism>
<dbReference type="UniPathway" id="UPA00109">
    <property type="reaction ID" value="UER00188"/>
</dbReference>
<dbReference type="Gene3D" id="3.50.30.10">
    <property type="entry name" value="Phosphohistidine domain"/>
    <property type="match status" value="1"/>
</dbReference>
<dbReference type="SUPFAM" id="SSF52009">
    <property type="entry name" value="Phosphohistidine domain"/>
    <property type="match status" value="1"/>
</dbReference>
<comment type="cofactor">
    <cofactor evidence="2">
        <name>K(+)</name>
        <dbReference type="ChEBI" id="CHEBI:29103"/>
    </cofactor>
</comment>
<keyword evidence="14 17" id="KW-0324">Glycolysis</keyword>
<feature type="domain" description="Pyruvate kinase barrel" evidence="18">
    <location>
        <begin position="15"/>
        <end position="336"/>
    </location>
</feature>
<evidence type="ECO:0000256" key="10">
    <source>
        <dbReference type="ARBA" id="ARBA00022777"/>
    </source>
</evidence>
<keyword evidence="7 17" id="KW-0808">Transferase</keyword>
<evidence type="ECO:0000256" key="2">
    <source>
        <dbReference type="ARBA" id="ARBA00001958"/>
    </source>
</evidence>
<keyword evidence="11" id="KW-0067">ATP-binding</keyword>
<evidence type="ECO:0000256" key="7">
    <source>
        <dbReference type="ARBA" id="ARBA00022679"/>
    </source>
</evidence>
<dbReference type="InterPro" id="IPR036918">
    <property type="entry name" value="Pyrv_Knase_C_sf"/>
</dbReference>
<comment type="cofactor">
    <cofactor evidence="1">
        <name>Mg(2+)</name>
        <dbReference type="ChEBI" id="CHEBI:18420"/>
    </cofactor>
</comment>
<dbReference type="GO" id="GO:0000287">
    <property type="term" value="F:magnesium ion binding"/>
    <property type="evidence" value="ECO:0007669"/>
    <property type="project" value="UniProtKB-UniRule"/>
</dbReference>
<dbReference type="InterPro" id="IPR015806">
    <property type="entry name" value="Pyrv_Knase_insert_dom_sf"/>
</dbReference>
<evidence type="ECO:0000259" key="19">
    <source>
        <dbReference type="Pfam" id="PF00391"/>
    </source>
</evidence>
<evidence type="ECO:0000256" key="8">
    <source>
        <dbReference type="ARBA" id="ARBA00022723"/>
    </source>
</evidence>
<comment type="catalytic activity">
    <reaction evidence="17">
        <text>pyruvate + ATP = phosphoenolpyruvate + ADP + H(+)</text>
        <dbReference type="Rhea" id="RHEA:18157"/>
        <dbReference type="ChEBI" id="CHEBI:15361"/>
        <dbReference type="ChEBI" id="CHEBI:15378"/>
        <dbReference type="ChEBI" id="CHEBI:30616"/>
        <dbReference type="ChEBI" id="CHEBI:58702"/>
        <dbReference type="ChEBI" id="CHEBI:456216"/>
        <dbReference type="EC" id="2.7.1.40"/>
    </reaction>
</comment>
<evidence type="ECO:0000259" key="18">
    <source>
        <dbReference type="Pfam" id="PF00224"/>
    </source>
</evidence>
<proteinExistence type="inferred from homology"/>
<feature type="domain" description="Pyruvate kinase C-terminal" evidence="20">
    <location>
        <begin position="368"/>
        <end position="481"/>
    </location>
</feature>
<dbReference type="NCBIfam" id="NF004491">
    <property type="entry name" value="PRK05826.1"/>
    <property type="match status" value="1"/>
</dbReference>
<gene>
    <name evidence="21" type="ordered locus">Amico_0733</name>
</gene>
<dbReference type="EMBL" id="CP001997">
    <property type="protein sequence ID" value="ADE56866.1"/>
    <property type="molecule type" value="Genomic_DNA"/>
</dbReference>
<evidence type="ECO:0000256" key="9">
    <source>
        <dbReference type="ARBA" id="ARBA00022741"/>
    </source>
</evidence>
<dbReference type="NCBIfam" id="NF004978">
    <property type="entry name" value="PRK06354.1"/>
    <property type="match status" value="1"/>
</dbReference>
<evidence type="ECO:0000256" key="15">
    <source>
        <dbReference type="ARBA" id="ARBA00023317"/>
    </source>
</evidence>
<dbReference type="SUPFAM" id="SSF50800">
    <property type="entry name" value="PK beta-barrel domain-like"/>
    <property type="match status" value="1"/>
</dbReference>
<evidence type="ECO:0000256" key="11">
    <source>
        <dbReference type="ARBA" id="ARBA00022840"/>
    </source>
</evidence>
<sequence length="597" mass="64367">MSDHIAYVMEGVIKMKKVKIVCTIGPACSTYEMLCSMAEAGMNVARFNFSHGAYEEHKARLDLVRKAEKEIGKPIATLLDTKGPEIRTGTLKEGFIVLIKDQKIILTTRDVVGDSKEVYVNYPSLPSEVNVGQDIYIDDGTLHLKVTSVEGLDVFCQVVVGGELGERKGVNIPGASISLPALSEKDHKDICWGLENEMDYIAVSFVKNQKDIMEVRKIIEDAGGAMKIIAKIETRQAVNAILEILEVVDGVMIARGDLGVEIPTEEVPLVQKEIIDLCRSKGKAVIVATQMLDSMIRNPRPTRAEASDVANAVLDGTDAVMLSGETAKGAYPLRAVETMQRIVARVEKELELWQHPLHRKQLSTGIPDAVSGASVAVAREMGAAAIVSLTRSGSTAQMVSKHRPPCLIIGATPVVRTWRELSLYWGVEPLLVENIKDQDEAVANAFTASFKKGLLKEGDLVVVTAGVPMGIPGTTNMLQVHTVGKILVKGLSLLKKEAFGVIKTARTAEEALGKMEEGDILVVSETDRDFLPAMRKAVAIITEHGGLTSHAAIVALELGIPCVVSANNALSILHDGMSVTVDGFRGVIYAGSVHLRA</sequence>
<accession>D5EE84</accession>
<dbReference type="Proteomes" id="UP000002366">
    <property type="component" value="Chromosome"/>
</dbReference>
<dbReference type="GO" id="GO:0030955">
    <property type="term" value="F:potassium ion binding"/>
    <property type="evidence" value="ECO:0007669"/>
    <property type="project" value="UniProtKB-UniRule"/>
</dbReference>
<dbReference type="FunFam" id="2.40.33.10:FF:000001">
    <property type="entry name" value="Pyruvate kinase"/>
    <property type="match status" value="1"/>
</dbReference>
<dbReference type="GO" id="GO:0004743">
    <property type="term" value="F:pyruvate kinase activity"/>
    <property type="evidence" value="ECO:0007669"/>
    <property type="project" value="UniProtKB-UniRule"/>
</dbReference>
<evidence type="ECO:0000256" key="12">
    <source>
        <dbReference type="ARBA" id="ARBA00022842"/>
    </source>
</evidence>
<dbReference type="NCBIfam" id="TIGR01064">
    <property type="entry name" value="pyruv_kin"/>
    <property type="match status" value="1"/>
</dbReference>
<keyword evidence="10 17" id="KW-0418">Kinase</keyword>
<evidence type="ECO:0000256" key="6">
    <source>
        <dbReference type="ARBA" id="ARBA00012142"/>
    </source>
</evidence>
<evidence type="ECO:0000256" key="1">
    <source>
        <dbReference type="ARBA" id="ARBA00001946"/>
    </source>
</evidence>
<dbReference type="Pfam" id="PF00391">
    <property type="entry name" value="PEP-utilizers"/>
    <property type="match status" value="1"/>
</dbReference>
<evidence type="ECO:0000259" key="20">
    <source>
        <dbReference type="Pfam" id="PF02887"/>
    </source>
</evidence>
<dbReference type="GO" id="GO:0005524">
    <property type="term" value="F:ATP binding"/>
    <property type="evidence" value="ECO:0007669"/>
    <property type="project" value="UniProtKB-KW"/>
</dbReference>
<evidence type="ECO:0000256" key="13">
    <source>
        <dbReference type="ARBA" id="ARBA00022958"/>
    </source>
</evidence>
<comment type="pathway">
    <text evidence="3 17">Carbohydrate degradation; glycolysis; pyruvate from D-glyceraldehyde 3-phosphate: step 5/5.</text>
</comment>
<dbReference type="InterPro" id="IPR040442">
    <property type="entry name" value="Pyrv_kinase-like_dom_sf"/>
</dbReference>
<dbReference type="FunFam" id="3.20.20.60:FF:000025">
    <property type="entry name" value="Pyruvate kinase"/>
    <property type="match status" value="1"/>
</dbReference>
<dbReference type="InterPro" id="IPR008279">
    <property type="entry name" value="PEP-util_enz_mobile_dom"/>
</dbReference>
<dbReference type="Gene3D" id="3.40.1380.20">
    <property type="entry name" value="Pyruvate kinase, C-terminal domain"/>
    <property type="match status" value="1"/>
</dbReference>
<name>D5EE84_AMICL</name>
<dbReference type="InterPro" id="IPR015813">
    <property type="entry name" value="Pyrv/PenolPyrv_kinase-like_dom"/>
</dbReference>
<evidence type="ECO:0000256" key="5">
    <source>
        <dbReference type="ARBA" id="ARBA00008663"/>
    </source>
</evidence>
<evidence type="ECO:0000313" key="22">
    <source>
        <dbReference type="Proteomes" id="UP000002366"/>
    </source>
</evidence>
<dbReference type="PRINTS" id="PR01050">
    <property type="entry name" value="PYRUVTKNASE"/>
</dbReference>
<evidence type="ECO:0000256" key="17">
    <source>
        <dbReference type="RuleBase" id="RU000504"/>
    </source>
</evidence>
<evidence type="ECO:0000256" key="4">
    <source>
        <dbReference type="ARBA" id="ARBA00006237"/>
    </source>
</evidence>
<reference evidence="21 22" key="1">
    <citation type="journal article" date="2010" name="Stand. Genomic Sci.">
        <title>Complete genome sequence of Aminobacterium colombiense type strain (ALA-1).</title>
        <authorList>
            <person name="Chertkov O."/>
            <person name="Sikorski J."/>
            <person name="Brambilla E."/>
            <person name="Lapidus A."/>
            <person name="Copeland A."/>
            <person name="Glavina Del Rio T."/>
            <person name="Nolan M."/>
            <person name="Lucas S."/>
            <person name="Tice H."/>
            <person name="Cheng J.F."/>
            <person name="Han C."/>
            <person name="Detter J.C."/>
            <person name="Bruce D."/>
            <person name="Tapia R."/>
            <person name="Goodwin L."/>
            <person name="Pitluck S."/>
            <person name="Liolios K."/>
            <person name="Ivanova N."/>
            <person name="Mavromatis K."/>
            <person name="Ovchinnikova G."/>
            <person name="Pati A."/>
            <person name="Chen A."/>
            <person name="Palaniappan K."/>
            <person name="Land M."/>
            <person name="Hauser L."/>
            <person name="Chang Y.J."/>
            <person name="Jeffries C.D."/>
            <person name="Spring S."/>
            <person name="Rohde M."/>
            <person name="Goker M."/>
            <person name="Bristow J."/>
            <person name="Eisen J.A."/>
            <person name="Markowitz V."/>
            <person name="Hugenholtz P."/>
            <person name="Kyrpides N.C."/>
            <person name="Klenk H.P."/>
        </authorList>
    </citation>
    <scope>NUCLEOTIDE SEQUENCE [LARGE SCALE GENOMIC DNA]</scope>
    <source>
        <strain evidence="22">DSM 12261 / ALA-1</strain>
    </source>
</reference>
<evidence type="ECO:0000256" key="14">
    <source>
        <dbReference type="ARBA" id="ARBA00023152"/>
    </source>
</evidence>
<dbReference type="InterPro" id="IPR015793">
    <property type="entry name" value="Pyrv_Knase_brl"/>
</dbReference>
<dbReference type="PANTHER" id="PTHR11817">
    <property type="entry name" value="PYRUVATE KINASE"/>
    <property type="match status" value="1"/>
</dbReference>
<dbReference type="InterPro" id="IPR015795">
    <property type="entry name" value="Pyrv_Knase_C"/>
</dbReference>
<dbReference type="InterPro" id="IPR011037">
    <property type="entry name" value="Pyrv_Knase-like_insert_dom_sf"/>
</dbReference>
<dbReference type="SUPFAM" id="SSF51621">
    <property type="entry name" value="Phosphoenolpyruvate/pyruvate domain"/>
    <property type="match status" value="1"/>
</dbReference>
<dbReference type="STRING" id="572547.Amico_0733"/>
<dbReference type="Pfam" id="PF02887">
    <property type="entry name" value="PK_C"/>
    <property type="match status" value="1"/>
</dbReference>
<comment type="similarity">
    <text evidence="5 17">Belongs to the pyruvate kinase family.</text>
</comment>
<keyword evidence="13" id="KW-0630">Potassium</keyword>
<protein>
    <recommendedName>
        <fullName evidence="6 16">Pyruvate kinase</fullName>
        <ecNumber evidence="6 16">2.7.1.40</ecNumber>
    </recommendedName>
</protein>
<keyword evidence="22" id="KW-1185">Reference proteome</keyword>
<keyword evidence="15 21" id="KW-0670">Pyruvate</keyword>
<comment type="similarity">
    <text evidence="4">In the C-terminal section; belongs to the PEP-utilizing enzyme family.</text>
</comment>
<keyword evidence="8" id="KW-0479">Metal-binding</keyword>
<dbReference type="KEGG" id="aco:Amico_0733"/>
<dbReference type="InterPro" id="IPR001697">
    <property type="entry name" value="Pyr_Knase"/>
</dbReference>
<dbReference type="Gene3D" id="3.20.20.60">
    <property type="entry name" value="Phosphoenolpyruvate-binding domains"/>
    <property type="match status" value="1"/>
</dbReference>
<dbReference type="InterPro" id="IPR036637">
    <property type="entry name" value="Phosphohistidine_dom_sf"/>
</dbReference>